<evidence type="ECO:0000259" key="1">
    <source>
        <dbReference type="Pfam" id="PF13411"/>
    </source>
</evidence>
<feature type="domain" description="HTH merR-type" evidence="1">
    <location>
        <begin position="8"/>
        <end position="71"/>
    </location>
</feature>
<dbReference type="AlphaFoldDB" id="A0A5C4XDS6"/>
<dbReference type="Pfam" id="PF13411">
    <property type="entry name" value="MerR_1"/>
    <property type="match status" value="1"/>
</dbReference>
<dbReference type="InterPro" id="IPR009061">
    <property type="entry name" value="DNA-bd_dom_put_sf"/>
</dbReference>
<dbReference type="SUPFAM" id="SSF46955">
    <property type="entry name" value="Putative DNA-binding domain"/>
    <property type="match status" value="1"/>
</dbReference>
<dbReference type="InterPro" id="IPR000551">
    <property type="entry name" value="MerR-type_HTH_dom"/>
</dbReference>
<comment type="caution">
    <text evidence="2">The sequence shown here is derived from an EMBL/GenBank/DDBJ whole genome shotgun (WGS) entry which is preliminary data.</text>
</comment>
<reference evidence="2 3" key="1">
    <citation type="submission" date="2019-06" db="EMBL/GenBank/DDBJ databases">
        <title>The draft genome of Rhizobium smilacinae PTYR-5.</title>
        <authorList>
            <person name="Liu L."/>
            <person name="Li L."/>
            <person name="Zhang X."/>
        </authorList>
    </citation>
    <scope>NUCLEOTIDE SEQUENCE [LARGE SCALE GENOMIC DNA]</scope>
    <source>
        <strain evidence="2 3">PTYR-5</strain>
    </source>
</reference>
<accession>A0A5C4XDS6</accession>
<proteinExistence type="predicted"/>
<evidence type="ECO:0000313" key="3">
    <source>
        <dbReference type="Proteomes" id="UP000311605"/>
    </source>
</evidence>
<evidence type="ECO:0000313" key="2">
    <source>
        <dbReference type="EMBL" id="TNM60544.1"/>
    </source>
</evidence>
<dbReference type="EMBL" id="VDMN01000008">
    <property type="protein sequence ID" value="TNM60544.1"/>
    <property type="molecule type" value="Genomic_DNA"/>
</dbReference>
<dbReference type="Proteomes" id="UP000311605">
    <property type="component" value="Unassembled WGS sequence"/>
</dbReference>
<sequence length="154" mass="16932">MVVSETFSAKKVVQLTGLSSTMVDYLVRERFVTPSGSAVRGRGNARKFTFGDLVTFKVLARLLDSGVEIRRMAKGIRELQQALADPTHLTDKMRYLISDGRDVFLSEGETLENLTQSRQLAFAFLIDLAACANEIISARSNLPSLSLMKATSAN</sequence>
<protein>
    <recommendedName>
        <fullName evidence="1">HTH merR-type domain-containing protein</fullName>
    </recommendedName>
</protein>
<dbReference type="GO" id="GO:0003677">
    <property type="term" value="F:DNA binding"/>
    <property type="evidence" value="ECO:0007669"/>
    <property type="project" value="InterPro"/>
</dbReference>
<name>A0A5C4XDS6_9HYPH</name>
<keyword evidence="3" id="KW-1185">Reference proteome</keyword>
<dbReference type="OrthoDB" id="7410529at2"/>
<dbReference type="GO" id="GO:0006355">
    <property type="term" value="P:regulation of DNA-templated transcription"/>
    <property type="evidence" value="ECO:0007669"/>
    <property type="project" value="InterPro"/>
</dbReference>
<gene>
    <name evidence="2" type="ORF">FHP24_25215</name>
</gene>
<organism evidence="2 3">
    <name type="scientific">Aliirhizobium smilacinae</name>
    <dbReference type="NCBI Taxonomy" id="1395944"/>
    <lineage>
        <taxon>Bacteria</taxon>
        <taxon>Pseudomonadati</taxon>
        <taxon>Pseudomonadota</taxon>
        <taxon>Alphaproteobacteria</taxon>
        <taxon>Hyphomicrobiales</taxon>
        <taxon>Rhizobiaceae</taxon>
        <taxon>Aliirhizobium</taxon>
    </lineage>
</organism>
<dbReference type="Gene3D" id="1.10.1660.10">
    <property type="match status" value="1"/>
</dbReference>